<feature type="compositionally biased region" description="Acidic residues" evidence="4">
    <location>
        <begin position="572"/>
        <end position="589"/>
    </location>
</feature>
<dbReference type="Pfam" id="PF15613">
    <property type="entry name" value="WSD"/>
    <property type="match status" value="1"/>
</dbReference>
<dbReference type="Pfam" id="PF02791">
    <property type="entry name" value="DDT"/>
    <property type="match status" value="1"/>
</dbReference>
<feature type="coiled-coil region" evidence="3">
    <location>
        <begin position="769"/>
        <end position="799"/>
    </location>
</feature>
<proteinExistence type="predicted"/>
<feature type="region of interest" description="Disordered" evidence="4">
    <location>
        <begin position="126"/>
        <end position="179"/>
    </location>
</feature>
<evidence type="ECO:0000256" key="3">
    <source>
        <dbReference type="SAM" id="Coils"/>
    </source>
</evidence>
<feature type="region of interest" description="Disordered" evidence="4">
    <location>
        <begin position="1066"/>
        <end position="1097"/>
    </location>
</feature>
<sequence length="1545" mass="174836">MADVDPQRELKRKKQTKKMTKILSKAWSIDRADPFQEVQDPKQFQSALDGECDSPIDLTSMGQSLDSGTYHDGKKGWEKFSADLGGVYNRFIAVGKKSNLARHHLKEVCELLAKLDPHLSVIAKNSKREVSANPAENNKSPKKRKAVTGADDAQHIPKKKSAKTYDKQDSAPTLSQREDKAMKNLTKHILECGGDEKALSGVRCKVTQTGDRFQTAYYTGKAQKFKSVTEVAKFLNLTNGSNNSGTQKGKVIVKKSQPRNLRELENERKKLRRELDKLMKNHDKASKAHDDFHNDKCNDEHQIDDDLLPFNPTKNKALWAVLSTPEIDSFPGIPASCTQDVLMIWDFLSTFHRIISLHPFDLEDFAAALIYKPTDISETSDPTPPILLAETHLALLKLLLSDGSSDAWWWSTLETPETEAKEETTRGEADNIAPTIKLDFKALLDFDEDINITRKWLQALEDVRTKRANSGASIKSSIKSASFLATNPMVKTYLRKAMRGWKGNDAAFAKQSVMWLIGRLREARPDVWGRQIDVSILDEVKAKVAAEAATSMEQLEEDQELDNGEEIHYGDSDGEDSDSDEEEEIEAEDNFQGKQDNFRGKTIENMQPSAKVEKKEDTSALVVTPIPEKPPPSLVDLFLPPYKPQHNSYIVSPFTWSFVVGTSVTRILHRYKRLRNEVDDSLREFGELKPLTIAERRRREKIAPLRILSECISTTETDLECPVVSAVEHLTNGKNYLSLSPLQRLSILRVLVESAYDTIRVNQCVQDNIQSRISAVKQLENEERRAKKEAKEAASLVETAARERLVQEAKYEFTSKKRREIIRKNKFTGEFTTDHLETLDDEEIADFDDETRAEYDALPGPKQFNKNEVRKTVAKINEENAFGTSALEALTLEEIQSREANTLIEMEDELANYGESANSYNRDTSAKINALKREIENFKEWQETLPTSRAEANEVLREAIDDGTVKPLRNAIRTAKQALLSGEDEETGGMWAYDLLRDAALELKQSEKRKRVIEAQKDLVAKRNKCFVRTDSIGKDRAHNRYWHFDNDSHERIWFDAEFKLSSDQNESLDATPTIDESMVSLGPGDKEEDLSKTDEKNYIPFSRKEYHSSGLISSLARHRNGCLSSNKSLRALIKNLESKGLWEGSLKVSVKEILEGSGALDVSTADGGENEENENPVQKAGDEQVFQEAKNDGSLQQIELICSLESAIDQRCRLRIVHDDISAPDAGIYIMGTVVGWRMKKTIIQIQNQKEDSDSEFEDETMNDRDLPVVEKDLPAWSLSLDKGGMKEIYASELLTGLIRAKKWKHQYPGYVEHDSPLFAYRNKLGRFCGRAADAPYASSQQFFSKLMMKREQEFYNSLKSRSYDNTWGGRDGLRNTWILSMKEDFDNLYTLRDGILTLEQAFHDLCGGVTSIESKTEDDETNSAKEILEDDTLRCDIELESLGLAIGGLWHCKESREIFREIISTSTSIGIFALGLDLLCRNCQAYLEATKPTITRKAVSSVSNYDQGMYTNSGRLTRSAFSTDQPQQPSSRRMNSWQQQQSM</sequence>
<evidence type="ECO:0000256" key="2">
    <source>
        <dbReference type="ARBA" id="ARBA00023242"/>
    </source>
</evidence>
<dbReference type="PANTHER" id="PTHR15546:SF2">
    <property type="entry name" value="DDT DOMAIN-CONTAINING PROTEIN DDB_G0282237"/>
    <property type="match status" value="1"/>
</dbReference>
<feature type="domain" description="DDT" evidence="5">
    <location>
        <begin position="335"/>
        <end position="405"/>
    </location>
</feature>
<feature type="region of interest" description="Disordered" evidence="4">
    <location>
        <begin position="1161"/>
        <end position="1180"/>
    </location>
</feature>
<keyword evidence="3" id="KW-0175">Coiled coil</keyword>
<dbReference type="InterPro" id="IPR028941">
    <property type="entry name" value="WHIM2_dom"/>
</dbReference>
<dbReference type="GO" id="GO:0005634">
    <property type="term" value="C:nucleus"/>
    <property type="evidence" value="ECO:0007669"/>
    <property type="project" value="UniProtKB-SubCell"/>
</dbReference>
<feature type="compositionally biased region" description="Acidic residues" evidence="4">
    <location>
        <begin position="554"/>
        <end position="564"/>
    </location>
</feature>
<dbReference type="EMBL" id="HBIO01017106">
    <property type="protein sequence ID" value="CAE0468304.1"/>
    <property type="molecule type" value="Transcribed_RNA"/>
</dbReference>
<dbReference type="PANTHER" id="PTHR15546">
    <property type="entry name" value="BROMODOMAIN ADJACENT TO ZINC FINGER DOMAIN, 2A"/>
    <property type="match status" value="1"/>
</dbReference>
<keyword evidence="2" id="KW-0539">Nucleus</keyword>
<evidence type="ECO:0000256" key="1">
    <source>
        <dbReference type="ARBA" id="ARBA00004123"/>
    </source>
</evidence>
<protein>
    <recommendedName>
        <fullName evidence="5">DDT domain-containing protein</fullName>
    </recommendedName>
</protein>
<reference evidence="6" key="1">
    <citation type="submission" date="2021-01" db="EMBL/GenBank/DDBJ databases">
        <authorList>
            <person name="Corre E."/>
            <person name="Pelletier E."/>
            <person name="Niang G."/>
            <person name="Scheremetjew M."/>
            <person name="Finn R."/>
            <person name="Kale V."/>
            <person name="Holt S."/>
            <person name="Cochrane G."/>
            <person name="Meng A."/>
            <person name="Brown T."/>
            <person name="Cohen L."/>
        </authorList>
    </citation>
    <scope>NUCLEOTIDE SEQUENCE</scope>
    <source>
        <strain evidence="6">MM31A-1</strain>
    </source>
</reference>
<feature type="coiled-coil region" evidence="3">
    <location>
        <begin position="254"/>
        <end position="288"/>
    </location>
</feature>
<name>A0A7S3Q7C9_9STRA</name>
<organism evidence="6">
    <name type="scientific">Chaetoceros debilis</name>
    <dbReference type="NCBI Taxonomy" id="122233"/>
    <lineage>
        <taxon>Eukaryota</taxon>
        <taxon>Sar</taxon>
        <taxon>Stramenopiles</taxon>
        <taxon>Ochrophyta</taxon>
        <taxon>Bacillariophyta</taxon>
        <taxon>Coscinodiscophyceae</taxon>
        <taxon>Chaetocerotophycidae</taxon>
        <taxon>Chaetocerotales</taxon>
        <taxon>Chaetocerotaceae</taxon>
        <taxon>Chaetoceros</taxon>
    </lineage>
</organism>
<dbReference type="SMART" id="SM00571">
    <property type="entry name" value="DDT"/>
    <property type="match status" value="1"/>
</dbReference>
<comment type="subcellular location">
    <subcellularLocation>
        <location evidence="1">Nucleus</location>
    </subcellularLocation>
</comment>
<accession>A0A7S3Q7C9</accession>
<gene>
    <name evidence="6" type="ORF">CDEB00056_LOCUS13157</name>
</gene>
<evidence type="ECO:0000313" key="6">
    <source>
        <dbReference type="EMBL" id="CAE0468304.1"/>
    </source>
</evidence>
<evidence type="ECO:0000259" key="5">
    <source>
        <dbReference type="PROSITE" id="PS50827"/>
    </source>
</evidence>
<feature type="region of interest" description="Disordered" evidence="4">
    <location>
        <begin position="1518"/>
        <end position="1545"/>
    </location>
</feature>
<dbReference type="PROSITE" id="PS50827">
    <property type="entry name" value="DDT"/>
    <property type="match status" value="1"/>
</dbReference>
<dbReference type="InterPro" id="IPR053271">
    <property type="entry name" value="DDT_domain"/>
</dbReference>
<feature type="region of interest" description="Disordered" evidence="4">
    <location>
        <begin position="549"/>
        <end position="600"/>
    </location>
</feature>
<evidence type="ECO:0000256" key="4">
    <source>
        <dbReference type="SAM" id="MobiDB-lite"/>
    </source>
</evidence>
<dbReference type="InterPro" id="IPR018501">
    <property type="entry name" value="DDT_dom"/>
</dbReference>